<dbReference type="RefSeq" id="XP_007830672.1">
    <property type="nucleotide sequence ID" value="XM_007832481.1"/>
</dbReference>
<sequence>MTGTTEFKAIYSYTKEPLPGLNKFGDVPNPHTQRKAARRRKNQLLRKEDPERYQREMADKKAIRDARLRAERDGKRLD</sequence>
<keyword evidence="3" id="KW-1185">Reference proteome</keyword>
<dbReference type="KEGG" id="pfy:PFICI_03900"/>
<gene>
    <name evidence="2" type="ORF">PFICI_03900</name>
</gene>
<protein>
    <submittedName>
        <fullName evidence="2">Uncharacterized protein</fullName>
    </submittedName>
</protein>
<evidence type="ECO:0000313" key="2">
    <source>
        <dbReference type="EMBL" id="ETS85875.1"/>
    </source>
</evidence>
<evidence type="ECO:0000256" key="1">
    <source>
        <dbReference type="SAM" id="MobiDB-lite"/>
    </source>
</evidence>
<name>W3XIM9_PESFW</name>
<dbReference type="AlphaFoldDB" id="W3XIM9"/>
<feature type="compositionally biased region" description="Basic and acidic residues" evidence="1">
    <location>
        <begin position="45"/>
        <end position="78"/>
    </location>
</feature>
<dbReference type="InParanoid" id="W3XIM9"/>
<dbReference type="GeneID" id="19268913"/>
<dbReference type="Proteomes" id="UP000030651">
    <property type="component" value="Unassembled WGS sequence"/>
</dbReference>
<accession>W3XIM9</accession>
<proteinExistence type="predicted"/>
<evidence type="ECO:0000313" key="3">
    <source>
        <dbReference type="Proteomes" id="UP000030651"/>
    </source>
</evidence>
<dbReference type="HOGENOM" id="CLU_2622799_0_0_1"/>
<dbReference type="EMBL" id="KI912110">
    <property type="protein sequence ID" value="ETS85875.1"/>
    <property type="molecule type" value="Genomic_DNA"/>
</dbReference>
<organism evidence="2 3">
    <name type="scientific">Pestalotiopsis fici (strain W106-1 / CGMCC3.15140)</name>
    <dbReference type="NCBI Taxonomy" id="1229662"/>
    <lineage>
        <taxon>Eukaryota</taxon>
        <taxon>Fungi</taxon>
        <taxon>Dikarya</taxon>
        <taxon>Ascomycota</taxon>
        <taxon>Pezizomycotina</taxon>
        <taxon>Sordariomycetes</taxon>
        <taxon>Xylariomycetidae</taxon>
        <taxon>Amphisphaeriales</taxon>
        <taxon>Sporocadaceae</taxon>
        <taxon>Pestalotiopsis</taxon>
    </lineage>
</organism>
<reference evidence="3" key="1">
    <citation type="journal article" date="2015" name="BMC Genomics">
        <title>Genomic and transcriptomic analysis of the endophytic fungus Pestalotiopsis fici reveals its lifestyle and high potential for synthesis of natural products.</title>
        <authorList>
            <person name="Wang X."/>
            <person name="Zhang X."/>
            <person name="Liu L."/>
            <person name="Xiang M."/>
            <person name="Wang W."/>
            <person name="Sun X."/>
            <person name="Che Y."/>
            <person name="Guo L."/>
            <person name="Liu G."/>
            <person name="Guo L."/>
            <person name="Wang C."/>
            <person name="Yin W.B."/>
            <person name="Stadler M."/>
            <person name="Zhang X."/>
            <person name="Liu X."/>
        </authorList>
    </citation>
    <scope>NUCLEOTIDE SEQUENCE [LARGE SCALE GENOMIC DNA]</scope>
    <source>
        <strain evidence="3">W106-1 / CGMCC3.15140</strain>
    </source>
</reference>
<feature type="region of interest" description="Disordered" evidence="1">
    <location>
        <begin position="18"/>
        <end position="78"/>
    </location>
</feature>
<dbReference type="OrthoDB" id="4786544at2759"/>
<feature type="compositionally biased region" description="Basic residues" evidence="1">
    <location>
        <begin position="32"/>
        <end position="44"/>
    </location>
</feature>